<evidence type="ECO:0000313" key="5">
    <source>
        <dbReference type="Proteomes" id="UP000466632"/>
    </source>
</evidence>
<evidence type="ECO:0000256" key="1">
    <source>
        <dbReference type="ARBA" id="ARBA00023125"/>
    </source>
</evidence>
<dbReference type="Proteomes" id="UP000466632">
    <property type="component" value="Chromosome"/>
</dbReference>
<protein>
    <recommendedName>
        <fullName evidence="3">HTH tetR-type domain-containing protein</fullName>
    </recommendedName>
</protein>
<sequence>MGVPRSTSRRQSGRQARGTLTADTIVEAAFALAEESSVDEVSIPLVAKLLGVGVTSIYWHVRNKSALLDAMTDRALRRSGLPSFVESADWRESLMAHARGVRQTFLGNPVLTDLILIRGALSPMARRLGAQEMDKAIASMIEAGLDRRDALETYSAVSVLVRGSVLLARLAQKHGTAGNVGIDDDGGFVDAALSHDDRAFELLLTSVLADAGDRGVG</sequence>
<dbReference type="Gene3D" id="1.10.357.10">
    <property type="entry name" value="Tetracycline Repressor, domain 2"/>
    <property type="match status" value="1"/>
</dbReference>
<gene>
    <name evidence="4" type="ORF">MSEO_23240</name>
</gene>
<dbReference type="InterPro" id="IPR001647">
    <property type="entry name" value="HTH_TetR"/>
</dbReference>
<feature type="DNA-binding region" description="H-T-H motif" evidence="2">
    <location>
        <begin position="42"/>
        <end position="61"/>
    </location>
</feature>
<dbReference type="AlphaFoldDB" id="A0A7I7NZB5"/>
<dbReference type="PROSITE" id="PS50977">
    <property type="entry name" value="HTH_TETR_2"/>
    <property type="match status" value="1"/>
</dbReference>
<dbReference type="PANTHER" id="PTHR30055">
    <property type="entry name" value="HTH-TYPE TRANSCRIPTIONAL REGULATOR RUTR"/>
    <property type="match status" value="1"/>
</dbReference>
<accession>A0A7I7NZB5</accession>
<keyword evidence="5" id="KW-1185">Reference proteome</keyword>
<dbReference type="SUPFAM" id="SSF48498">
    <property type="entry name" value="Tetracyclin repressor-like, C-terminal domain"/>
    <property type="match status" value="1"/>
</dbReference>
<proteinExistence type="predicted"/>
<dbReference type="SUPFAM" id="SSF46689">
    <property type="entry name" value="Homeodomain-like"/>
    <property type="match status" value="1"/>
</dbReference>
<feature type="domain" description="HTH tetR-type" evidence="3">
    <location>
        <begin position="19"/>
        <end position="79"/>
    </location>
</feature>
<evidence type="ECO:0000313" key="4">
    <source>
        <dbReference type="EMBL" id="BBY01825.1"/>
    </source>
</evidence>
<name>A0A7I7NZB5_9MYCO</name>
<organism evidence="4 5">
    <name type="scientific">Mycobacterium seoulense</name>
    <dbReference type="NCBI Taxonomy" id="386911"/>
    <lineage>
        <taxon>Bacteria</taxon>
        <taxon>Bacillati</taxon>
        <taxon>Actinomycetota</taxon>
        <taxon>Actinomycetes</taxon>
        <taxon>Mycobacteriales</taxon>
        <taxon>Mycobacteriaceae</taxon>
        <taxon>Mycobacterium</taxon>
    </lineage>
</organism>
<dbReference type="PROSITE" id="PS01081">
    <property type="entry name" value="HTH_TETR_1"/>
    <property type="match status" value="1"/>
</dbReference>
<keyword evidence="1 2" id="KW-0238">DNA-binding</keyword>
<dbReference type="KEGG" id="mseo:MSEO_23240"/>
<dbReference type="InterPro" id="IPR009057">
    <property type="entry name" value="Homeodomain-like_sf"/>
</dbReference>
<dbReference type="InterPro" id="IPR050109">
    <property type="entry name" value="HTH-type_TetR-like_transc_reg"/>
</dbReference>
<dbReference type="Gene3D" id="1.10.10.60">
    <property type="entry name" value="Homeodomain-like"/>
    <property type="match status" value="1"/>
</dbReference>
<dbReference type="Pfam" id="PF00440">
    <property type="entry name" value="TetR_N"/>
    <property type="match status" value="1"/>
</dbReference>
<evidence type="ECO:0000259" key="3">
    <source>
        <dbReference type="PROSITE" id="PS50977"/>
    </source>
</evidence>
<dbReference type="InterPro" id="IPR023772">
    <property type="entry name" value="DNA-bd_HTH_TetR-type_CS"/>
</dbReference>
<dbReference type="GO" id="GO:0000976">
    <property type="term" value="F:transcription cis-regulatory region binding"/>
    <property type="evidence" value="ECO:0007669"/>
    <property type="project" value="TreeGrafter"/>
</dbReference>
<evidence type="ECO:0000256" key="2">
    <source>
        <dbReference type="PROSITE-ProRule" id="PRU00335"/>
    </source>
</evidence>
<dbReference type="InterPro" id="IPR036271">
    <property type="entry name" value="Tet_transcr_reg_TetR-rel_C_sf"/>
</dbReference>
<dbReference type="RefSeq" id="WP_232075429.1">
    <property type="nucleotide sequence ID" value="NZ_AP022582.1"/>
</dbReference>
<dbReference type="GO" id="GO:0003700">
    <property type="term" value="F:DNA-binding transcription factor activity"/>
    <property type="evidence" value="ECO:0007669"/>
    <property type="project" value="TreeGrafter"/>
</dbReference>
<dbReference type="EMBL" id="AP022582">
    <property type="protein sequence ID" value="BBY01825.1"/>
    <property type="molecule type" value="Genomic_DNA"/>
</dbReference>
<dbReference type="PANTHER" id="PTHR30055:SF207">
    <property type="entry name" value="HTH-TYPE TRANSCRIPTIONAL REPRESSOR FATR"/>
    <property type="match status" value="1"/>
</dbReference>
<reference evidence="4 5" key="1">
    <citation type="journal article" date="2019" name="Emerg. Microbes Infect.">
        <title>Comprehensive subspecies identification of 175 nontuberculous mycobacteria species based on 7547 genomic profiles.</title>
        <authorList>
            <person name="Matsumoto Y."/>
            <person name="Kinjo T."/>
            <person name="Motooka D."/>
            <person name="Nabeya D."/>
            <person name="Jung N."/>
            <person name="Uechi K."/>
            <person name="Horii T."/>
            <person name="Iida T."/>
            <person name="Fujita J."/>
            <person name="Nakamura S."/>
        </authorList>
    </citation>
    <scope>NUCLEOTIDE SEQUENCE [LARGE SCALE GENOMIC DNA]</scope>
    <source>
        <strain evidence="4 5">JCM 16018</strain>
    </source>
</reference>